<evidence type="ECO:0000256" key="1">
    <source>
        <dbReference type="SAM" id="MobiDB-lite"/>
    </source>
</evidence>
<dbReference type="Proteomes" id="UP000015106">
    <property type="component" value="Chromosome 5"/>
</dbReference>
<accession>A0A8R7QIQ6</accession>
<evidence type="ECO:0000313" key="3">
    <source>
        <dbReference type="Proteomes" id="UP000015106"/>
    </source>
</evidence>
<reference evidence="2" key="2">
    <citation type="submission" date="2018-03" db="EMBL/GenBank/DDBJ databases">
        <title>The Triticum urartu genome reveals the dynamic nature of wheat genome evolution.</title>
        <authorList>
            <person name="Ling H."/>
            <person name="Ma B."/>
            <person name="Shi X."/>
            <person name="Liu H."/>
            <person name="Dong L."/>
            <person name="Sun H."/>
            <person name="Cao Y."/>
            <person name="Gao Q."/>
            <person name="Zheng S."/>
            <person name="Li Y."/>
            <person name="Yu Y."/>
            <person name="Du H."/>
            <person name="Qi M."/>
            <person name="Li Y."/>
            <person name="Yu H."/>
            <person name="Cui Y."/>
            <person name="Wang N."/>
            <person name="Chen C."/>
            <person name="Wu H."/>
            <person name="Zhao Y."/>
            <person name="Zhang J."/>
            <person name="Li Y."/>
            <person name="Zhou W."/>
            <person name="Zhang B."/>
            <person name="Hu W."/>
            <person name="Eijk M."/>
            <person name="Tang J."/>
            <person name="Witsenboer H."/>
            <person name="Zhao S."/>
            <person name="Li Z."/>
            <person name="Zhang A."/>
            <person name="Wang D."/>
            <person name="Liang C."/>
        </authorList>
    </citation>
    <scope>NUCLEOTIDE SEQUENCE [LARGE SCALE GENOMIC DNA]</scope>
    <source>
        <strain evidence="2">cv. G1812</strain>
    </source>
</reference>
<dbReference type="EnsemblPlants" id="TuG1812G0500005652.01.T01">
    <property type="protein sequence ID" value="TuG1812G0500005652.01.T01.cds471740"/>
    <property type="gene ID" value="TuG1812G0500005652.01"/>
</dbReference>
<proteinExistence type="predicted"/>
<keyword evidence="3" id="KW-1185">Reference proteome</keyword>
<feature type="compositionally biased region" description="Basic residues" evidence="1">
    <location>
        <begin position="76"/>
        <end position="88"/>
    </location>
</feature>
<reference evidence="2" key="3">
    <citation type="submission" date="2022-06" db="UniProtKB">
        <authorList>
            <consortium name="EnsemblPlants"/>
        </authorList>
    </citation>
    <scope>IDENTIFICATION</scope>
</reference>
<feature type="region of interest" description="Disordered" evidence="1">
    <location>
        <begin position="56"/>
        <end position="105"/>
    </location>
</feature>
<evidence type="ECO:0000313" key="2">
    <source>
        <dbReference type="EnsemblPlants" id="TuG1812G0500005652.01.T01.cds471740"/>
    </source>
</evidence>
<reference evidence="3" key="1">
    <citation type="journal article" date="2013" name="Nature">
        <title>Draft genome of the wheat A-genome progenitor Triticum urartu.</title>
        <authorList>
            <person name="Ling H.Q."/>
            <person name="Zhao S."/>
            <person name="Liu D."/>
            <person name="Wang J."/>
            <person name="Sun H."/>
            <person name="Zhang C."/>
            <person name="Fan H."/>
            <person name="Li D."/>
            <person name="Dong L."/>
            <person name="Tao Y."/>
            <person name="Gao C."/>
            <person name="Wu H."/>
            <person name="Li Y."/>
            <person name="Cui Y."/>
            <person name="Guo X."/>
            <person name="Zheng S."/>
            <person name="Wang B."/>
            <person name="Yu K."/>
            <person name="Liang Q."/>
            <person name="Yang W."/>
            <person name="Lou X."/>
            <person name="Chen J."/>
            <person name="Feng M."/>
            <person name="Jian J."/>
            <person name="Zhang X."/>
            <person name="Luo G."/>
            <person name="Jiang Y."/>
            <person name="Liu J."/>
            <person name="Wang Z."/>
            <person name="Sha Y."/>
            <person name="Zhang B."/>
            <person name="Wu H."/>
            <person name="Tang D."/>
            <person name="Shen Q."/>
            <person name="Xue P."/>
            <person name="Zou S."/>
            <person name="Wang X."/>
            <person name="Liu X."/>
            <person name="Wang F."/>
            <person name="Yang Y."/>
            <person name="An X."/>
            <person name="Dong Z."/>
            <person name="Zhang K."/>
            <person name="Zhang X."/>
            <person name="Luo M.C."/>
            <person name="Dvorak J."/>
            <person name="Tong Y."/>
            <person name="Wang J."/>
            <person name="Yang H."/>
            <person name="Li Z."/>
            <person name="Wang D."/>
            <person name="Zhang A."/>
            <person name="Wang J."/>
        </authorList>
    </citation>
    <scope>NUCLEOTIDE SEQUENCE</scope>
    <source>
        <strain evidence="3">cv. G1812</strain>
    </source>
</reference>
<dbReference type="AlphaFoldDB" id="A0A8R7QIQ6"/>
<organism evidence="2 3">
    <name type="scientific">Triticum urartu</name>
    <name type="common">Red wild einkorn</name>
    <name type="synonym">Crithodium urartu</name>
    <dbReference type="NCBI Taxonomy" id="4572"/>
    <lineage>
        <taxon>Eukaryota</taxon>
        <taxon>Viridiplantae</taxon>
        <taxon>Streptophyta</taxon>
        <taxon>Embryophyta</taxon>
        <taxon>Tracheophyta</taxon>
        <taxon>Spermatophyta</taxon>
        <taxon>Magnoliopsida</taxon>
        <taxon>Liliopsida</taxon>
        <taxon>Poales</taxon>
        <taxon>Poaceae</taxon>
        <taxon>BOP clade</taxon>
        <taxon>Pooideae</taxon>
        <taxon>Triticodae</taxon>
        <taxon>Triticeae</taxon>
        <taxon>Triticinae</taxon>
        <taxon>Triticum</taxon>
    </lineage>
</organism>
<dbReference type="Gramene" id="TuG1812G0500005652.01.T01">
    <property type="protein sequence ID" value="TuG1812G0500005652.01.T01.cds471740"/>
    <property type="gene ID" value="TuG1812G0500005652.01"/>
</dbReference>
<name>A0A8R7QIQ6_TRIUA</name>
<sequence>ALARRLAVGDGEAAGDERLARVGAADVGAEGGVLGVLAEARLLRAQVAAARAARLGARGDRRHAHRQLPHLACRAHPVRRRHHHRQHHGSKEDLLPHRHGRRRTY</sequence>
<protein>
    <submittedName>
        <fullName evidence="2">Uncharacterized protein</fullName>
    </submittedName>
</protein>